<dbReference type="Pfam" id="PF05067">
    <property type="entry name" value="Mn_catalase"/>
    <property type="match status" value="1"/>
</dbReference>
<dbReference type="CDD" id="cd01051">
    <property type="entry name" value="Mn_catalase"/>
    <property type="match status" value="1"/>
</dbReference>
<dbReference type="GO" id="GO:0046872">
    <property type="term" value="F:metal ion binding"/>
    <property type="evidence" value="ECO:0007669"/>
    <property type="project" value="UniProtKB-KW"/>
</dbReference>
<feature type="binding site" evidence="2">
    <location>
        <position position="133"/>
    </location>
    <ligand>
        <name>Mn(2+)</name>
        <dbReference type="ChEBI" id="CHEBI:29035"/>
        <label>1</label>
    </ligand>
</feature>
<keyword evidence="2" id="KW-0479">Metal-binding</keyword>
<evidence type="ECO:0000313" key="6">
    <source>
        <dbReference type="Proteomes" id="UP000032680"/>
    </source>
</evidence>
<feature type="binding site" evidence="2">
    <location>
        <position position="35"/>
    </location>
    <ligand>
        <name>Mn(2+)</name>
        <dbReference type="ChEBI" id="CHEBI:29035"/>
        <label>1</label>
    </ligand>
</feature>
<gene>
    <name evidence="5" type="ORF">Asru_0646_02</name>
</gene>
<evidence type="ECO:0000256" key="2">
    <source>
        <dbReference type="PIRSR" id="PIRSR607760-1"/>
    </source>
</evidence>
<dbReference type="InterPro" id="IPR007760">
    <property type="entry name" value="Mn_catalase"/>
</dbReference>
<keyword evidence="6" id="KW-1185">Reference proteome</keyword>
<evidence type="ECO:0000313" key="5">
    <source>
        <dbReference type="EMBL" id="GAN78143.1"/>
    </source>
</evidence>
<dbReference type="AlphaFoldDB" id="A0A0D6PAC1"/>
<feature type="binding site" evidence="2">
    <location>
        <position position="65"/>
    </location>
    <ligand>
        <name>Mn(2+)</name>
        <dbReference type="ChEBI" id="CHEBI:29035"/>
        <label>1</label>
    </ligand>
</feature>
<evidence type="ECO:0000256" key="4">
    <source>
        <dbReference type="SAM" id="MobiDB-lite"/>
    </source>
</evidence>
<keyword evidence="2" id="KW-0464">Manganese</keyword>
<name>A0A0D6PAC1_9PROT</name>
<comment type="similarity">
    <text evidence="1">Belongs to the manganese catalase family.</text>
</comment>
<dbReference type="Gene3D" id="1.20.1260.10">
    <property type="match status" value="1"/>
</dbReference>
<evidence type="ECO:0000256" key="1">
    <source>
        <dbReference type="ARBA" id="ARBA00007644"/>
    </source>
</evidence>
<feature type="binding site" evidence="3">
    <location>
        <position position="199"/>
    </location>
    <ligand>
        <name>Ca(2+)</name>
        <dbReference type="ChEBI" id="CHEBI:29108"/>
    </ligand>
</feature>
<feature type="binding site" evidence="2">
    <location>
        <position position="68"/>
    </location>
    <ligand>
        <name>Mn(2+)</name>
        <dbReference type="ChEBI" id="CHEBI:29035"/>
        <label>1</label>
    </ligand>
</feature>
<feature type="region of interest" description="Disordered" evidence="4">
    <location>
        <begin position="202"/>
        <end position="245"/>
    </location>
</feature>
<comment type="caution">
    <text evidence="5">The sequence shown here is derived from an EMBL/GenBank/DDBJ whole genome shotgun (WGS) entry which is preliminary data.</text>
</comment>
<sequence>MFLHRKETIVPVRVETPDARFGQYLLEQFGGATGELTAALQYWVQAFHVTDPAIRDMLQDIAIEEFSHLEMVGQLIVQHTARVDQTPVYDAPLFQMKGIGPHLVDSQGNTWTASYVNEGGNVVRDLRANIAAEAGARQTYEALIHRCEDAGTKKTLTHLLTREITHAQMFMKALDAMGKLDDPYFGTIKPDDTVNVVFNLSQGDDHRGPWNEKPFEYVENPKPSGQIPPAPVNPDDEKSGPRAKR</sequence>
<keyword evidence="3" id="KW-0106">Calcium</keyword>
<protein>
    <submittedName>
        <fullName evidence="5">Catalase manganese containing</fullName>
    </submittedName>
</protein>
<accession>A0A0D6PAC1</accession>
<feature type="binding site" evidence="3">
    <location>
        <position position="60"/>
    </location>
    <ligand>
        <name>Ca(2+)</name>
        <dbReference type="ChEBI" id="CHEBI:29108"/>
    </ligand>
</feature>
<evidence type="ECO:0000256" key="3">
    <source>
        <dbReference type="PIRSR" id="PIRSR607760-2"/>
    </source>
</evidence>
<organism evidence="5 6">
    <name type="scientific">Acidisphaera rubrifaciens HS-AP3</name>
    <dbReference type="NCBI Taxonomy" id="1231350"/>
    <lineage>
        <taxon>Bacteria</taxon>
        <taxon>Pseudomonadati</taxon>
        <taxon>Pseudomonadota</taxon>
        <taxon>Alphaproteobacteria</taxon>
        <taxon>Acetobacterales</taxon>
        <taxon>Acetobacteraceae</taxon>
        <taxon>Acidisphaera</taxon>
    </lineage>
</organism>
<dbReference type="InterPro" id="IPR012347">
    <property type="entry name" value="Ferritin-like"/>
</dbReference>
<dbReference type="InterPro" id="IPR039377">
    <property type="entry name" value="Mn_catalase_dom"/>
</dbReference>
<comment type="cofactor">
    <cofactor evidence="3">
        <name>Ca(2+)</name>
        <dbReference type="ChEBI" id="CHEBI:29108"/>
    </cofactor>
    <text evidence="3">Binds 1 Ca(2+) ion per subunit.</text>
</comment>
<feature type="binding site" evidence="2">
    <location>
        <position position="166"/>
    </location>
    <ligand>
        <name>Mn(2+)</name>
        <dbReference type="ChEBI" id="CHEBI:29035"/>
        <label>1</label>
    </ligand>
</feature>
<dbReference type="Proteomes" id="UP000032680">
    <property type="component" value="Unassembled WGS sequence"/>
</dbReference>
<feature type="compositionally biased region" description="Basic and acidic residues" evidence="4">
    <location>
        <begin position="203"/>
        <end position="216"/>
    </location>
</feature>
<reference evidence="5 6" key="1">
    <citation type="submission" date="2012-11" db="EMBL/GenBank/DDBJ databases">
        <title>Whole genome sequence of Acidisphaera rubrifaciens HS-AP3.</title>
        <authorList>
            <person name="Azuma Y."/>
            <person name="Higashiura N."/>
            <person name="Hirakawa H."/>
            <person name="Matsushita K."/>
        </authorList>
    </citation>
    <scope>NUCLEOTIDE SEQUENCE [LARGE SCALE GENOMIC DNA]</scope>
    <source>
        <strain evidence="5 6">HS-AP3</strain>
    </source>
</reference>
<dbReference type="OrthoDB" id="8334870at2"/>
<feature type="binding site" evidence="3">
    <location>
        <position position="203"/>
    </location>
    <ligand>
        <name>Ca(2+)</name>
        <dbReference type="ChEBI" id="CHEBI:29108"/>
    </ligand>
</feature>
<dbReference type="InterPro" id="IPR009078">
    <property type="entry name" value="Ferritin-like_SF"/>
</dbReference>
<dbReference type="EMBL" id="BANB01000646">
    <property type="protein sequence ID" value="GAN78143.1"/>
    <property type="molecule type" value="Genomic_DNA"/>
</dbReference>
<feature type="binding site" evidence="3">
    <location>
        <position position="56"/>
    </location>
    <ligand>
        <name>Ca(2+)</name>
        <dbReference type="ChEBI" id="CHEBI:29108"/>
    </ligand>
</feature>
<proteinExistence type="inferred from homology"/>
<dbReference type="SUPFAM" id="SSF47240">
    <property type="entry name" value="Ferritin-like"/>
    <property type="match status" value="1"/>
</dbReference>
<feature type="compositionally biased region" description="Basic and acidic residues" evidence="4">
    <location>
        <begin position="235"/>
        <end position="245"/>
    </location>
</feature>
<comment type="cofactor">
    <cofactor evidence="2">
        <name>Mn(2+)</name>
        <dbReference type="ChEBI" id="CHEBI:29035"/>
    </cofactor>
    <text evidence="2">Binds 2 manganese ions per subunit.</text>
</comment>
<feature type="binding site" evidence="3">
    <location>
        <position position="201"/>
    </location>
    <ligand>
        <name>Ca(2+)</name>
        <dbReference type="ChEBI" id="CHEBI:29108"/>
    </ligand>
</feature>